<proteinExistence type="predicted"/>
<organism evidence="2">
    <name type="scientific">Salvia splendens</name>
    <name type="common">Scarlet sage</name>
    <dbReference type="NCBI Taxonomy" id="180675"/>
    <lineage>
        <taxon>Eukaryota</taxon>
        <taxon>Viridiplantae</taxon>
        <taxon>Streptophyta</taxon>
        <taxon>Embryophyta</taxon>
        <taxon>Tracheophyta</taxon>
        <taxon>Spermatophyta</taxon>
        <taxon>Magnoliopsida</taxon>
        <taxon>eudicotyledons</taxon>
        <taxon>Gunneridae</taxon>
        <taxon>Pentapetalae</taxon>
        <taxon>asterids</taxon>
        <taxon>lamiids</taxon>
        <taxon>Lamiales</taxon>
        <taxon>Lamiaceae</taxon>
        <taxon>Nepetoideae</taxon>
        <taxon>Mentheae</taxon>
        <taxon>Salviinae</taxon>
        <taxon>Salvia</taxon>
        <taxon>Salvia subgen. Calosphace</taxon>
        <taxon>core Calosphace</taxon>
    </lineage>
</organism>
<evidence type="ECO:0000313" key="3">
    <source>
        <dbReference type="Proteomes" id="UP000298416"/>
    </source>
</evidence>
<accession>A0A8X8Z1C8</accession>
<dbReference type="GO" id="GO:0003677">
    <property type="term" value="F:DNA binding"/>
    <property type="evidence" value="ECO:0007669"/>
    <property type="project" value="TreeGrafter"/>
</dbReference>
<dbReference type="Proteomes" id="UP000298416">
    <property type="component" value="Unassembled WGS sequence"/>
</dbReference>
<dbReference type="AlphaFoldDB" id="A0A8X8Z1C8"/>
<feature type="region of interest" description="Disordered" evidence="1">
    <location>
        <begin position="94"/>
        <end position="116"/>
    </location>
</feature>
<dbReference type="Gene3D" id="3.40.50.150">
    <property type="entry name" value="Vaccinia Virus protein VP39"/>
    <property type="match status" value="1"/>
</dbReference>
<evidence type="ECO:0000313" key="2">
    <source>
        <dbReference type="EMBL" id="KAG6387347.1"/>
    </source>
</evidence>
<dbReference type="InterPro" id="IPR050390">
    <property type="entry name" value="C5-Methyltransferase"/>
</dbReference>
<dbReference type="GO" id="GO:0005634">
    <property type="term" value="C:nucleus"/>
    <property type="evidence" value="ECO:0007669"/>
    <property type="project" value="TreeGrafter"/>
</dbReference>
<comment type="caution">
    <text evidence="2">The sequence shown here is derived from an EMBL/GenBank/DDBJ whole genome shotgun (WGS) entry which is preliminary data.</text>
</comment>
<dbReference type="GO" id="GO:0044027">
    <property type="term" value="P:negative regulation of gene expression via chromosomal CpG island methylation"/>
    <property type="evidence" value="ECO:0007669"/>
    <property type="project" value="TreeGrafter"/>
</dbReference>
<gene>
    <name evidence="2" type="ORF">SASPL_152534</name>
</gene>
<keyword evidence="3" id="KW-1185">Reference proteome</keyword>
<sequence length="116" mass="12749">MAHTLSSYFNAPLEDAKNKQLVVFMDIVSHLMPKFVLVENVVNLLKFADGFLGRYAMGCLVGMGYQARMGMVAAGCKLDSKKALVLGDAISDFPHVKNDEGRDGISYDAEPQTEFQ</sequence>
<dbReference type="PANTHER" id="PTHR10629">
    <property type="entry name" value="CYTOSINE-SPECIFIC METHYLTRANSFERASE"/>
    <property type="match status" value="1"/>
</dbReference>
<evidence type="ECO:0000256" key="1">
    <source>
        <dbReference type="SAM" id="MobiDB-lite"/>
    </source>
</evidence>
<dbReference type="EMBL" id="PNBA02000021">
    <property type="protein sequence ID" value="KAG6387347.1"/>
    <property type="molecule type" value="Genomic_DNA"/>
</dbReference>
<evidence type="ECO:0008006" key="4">
    <source>
        <dbReference type="Google" id="ProtNLM"/>
    </source>
</evidence>
<reference evidence="2" key="2">
    <citation type="submission" date="2020-08" db="EMBL/GenBank/DDBJ databases">
        <title>Plant Genome Project.</title>
        <authorList>
            <person name="Zhang R.-G."/>
        </authorList>
    </citation>
    <scope>NUCLEOTIDE SEQUENCE</scope>
    <source>
        <strain evidence="2">Huo1</strain>
        <tissue evidence="2">Leaf</tissue>
    </source>
</reference>
<protein>
    <recommendedName>
        <fullName evidence="4">DNA (Cytosine-5)-methyltransferase 1</fullName>
    </recommendedName>
</protein>
<name>A0A8X8Z1C8_SALSN</name>
<dbReference type="GO" id="GO:0003886">
    <property type="term" value="F:DNA (cytosine-5-)-methyltransferase activity"/>
    <property type="evidence" value="ECO:0007669"/>
    <property type="project" value="TreeGrafter"/>
</dbReference>
<reference evidence="2" key="1">
    <citation type="submission" date="2018-01" db="EMBL/GenBank/DDBJ databases">
        <authorList>
            <person name="Mao J.F."/>
        </authorList>
    </citation>
    <scope>NUCLEOTIDE SEQUENCE</scope>
    <source>
        <strain evidence="2">Huo1</strain>
        <tissue evidence="2">Leaf</tissue>
    </source>
</reference>
<dbReference type="SUPFAM" id="SSF53335">
    <property type="entry name" value="S-adenosyl-L-methionine-dependent methyltransferases"/>
    <property type="match status" value="1"/>
</dbReference>
<dbReference type="Gene3D" id="3.90.120.10">
    <property type="entry name" value="DNA Methylase, subunit A, domain 2"/>
    <property type="match status" value="1"/>
</dbReference>
<dbReference type="PANTHER" id="PTHR10629:SF50">
    <property type="entry name" value="DNA (CYTOSINE-5)-METHYLTRANSFERASE CMT3"/>
    <property type="match status" value="1"/>
</dbReference>
<feature type="compositionally biased region" description="Basic and acidic residues" evidence="1">
    <location>
        <begin position="94"/>
        <end position="105"/>
    </location>
</feature>
<dbReference type="InterPro" id="IPR029063">
    <property type="entry name" value="SAM-dependent_MTases_sf"/>
</dbReference>